<evidence type="ECO:0000256" key="1">
    <source>
        <dbReference type="ARBA" id="ARBA00023186"/>
    </source>
</evidence>
<organism evidence="4 5">
    <name type="scientific">Kalanchoe fedtschenkoi</name>
    <name type="common">Lavender scallops</name>
    <name type="synonym">South American air plant</name>
    <dbReference type="NCBI Taxonomy" id="63787"/>
    <lineage>
        <taxon>Eukaryota</taxon>
        <taxon>Viridiplantae</taxon>
        <taxon>Streptophyta</taxon>
        <taxon>Embryophyta</taxon>
        <taxon>Tracheophyta</taxon>
        <taxon>Spermatophyta</taxon>
        <taxon>Magnoliopsida</taxon>
        <taxon>eudicotyledons</taxon>
        <taxon>Gunneridae</taxon>
        <taxon>Pentapetalae</taxon>
        <taxon>Saxifragales</taxon>
        <taxon>Crassulaceae</taxon>
        <taxon>Kalanchoe</taxon>
    </lineage>
</organism>
<feature type="compositionally biased region" description="Basic and acidic residues" evidence="2">
    <location>
        <begin position="561"/>
        <end position="573"/>
    </location>
</feature>
<proteinExistence type="predicted"/>
<dbReference type="Pfam" id="PF02179">
    <property type="entry name" value="BAG"/>
    <property type="match status" value="1"/>
</dbReference>
<dbReference type="SMART" id="SM00264">
    <property type="entry name" value="BAG"/>
    <property type="match status" value="1"/>
</dbReference>
<feature type="region of interest" description="Disordered" evidence="2">
    <location>
        <begin position="561"/>
        <end position="581"/>
    </location>
</feature>
<feature type="compositionally biased region" description="Basic and acidic residues" evidence="2">
    <location>
        <begin position="724"/>
        <end position="750"/>
    </location>
</feature>
<dbReference type="PROSITE" id="PS50096">
    <property type="entry name" value="IQ"/>
    <property type="match status" value="1"/>
</dbReference>
<dbReference type="GO" id="GO:0051087">
    <property type="term" value="F:protein-folding chaperone binding"/>
    <property type="evidence" value="ECO:0007669"/>
    <property type="project" value="InterPro"/>
</dbReference>
<feature type="region of interest" description="Disordered" evidence="2">
    <location>
        <begin position="163"/>
        <end position="194"/>
    </location>
</feature>
<feature type="compositionally biased region" description="Polar residues" evidence="2">
    <location>
        <begin position="329"/>
        <end position="338"/>
    </location>
</feature>
<dbReference type="GO" id="GO:0009506">
    <property type="term" value="C:plasmodesma"/>
    <property type="evidence" value="ECO:0007669"/>
    <property type="project" value="TreeGrafter"/>
</dbReference>
<keyword evidence="5" id="KW-1185">Reference proteome</keyword>
<keyword evidence="1" id="KW-0143">Chaperone</keyword>
<dbReference type="EnsemblPlants" id="Kaladp0046s0034.3.v1.1">
    <property type="protein sequence ID" value="Kaladp0046s0034.3.v1.1"/>
    <property type="gene ID" value="Kaladp0046s0034.v1.1"/>
</dbReference>
<feature type="region of interest" description="Disordered" evidence="2">
    <location>
        <begin position="724"/>
        <end position="760"/>
    </location>
</feature>
<accession>A0A7N0TVS1</accession>
<evidence type="ECO:0000313" key="4">
    <source>
        <dbReference type="EnsemblPlants" id="Kaladp0046s0034.3.v1.1"/>
    </source>
</evidence>
<dbReference type="InterPro" id="IPR036533">
    <property type="entry name" value="BAG_dom_sf"/>
</dbReference>
<feature type="domain" description="BAG" evidence="3">
    <location>
        <begin position="485"/>
        <end position="563"/>
    </location>
</feature>
<evidence type="ECO:0000259" key="3">
    <source>
        <dbReference type="PROSITE" id="PS51035"/>
    </source>
</evidence>
<feature type="compositionally biased region" description="Basic and acidic residues" evidence="2">
    <location>
        <begin position="597"/>
        <end position="631"/>
    </location>
</feature>
<dbReference type="Gramene" id="Kaladp0046s0034.1.v1.1">
    <property type="protein sequence ID" value="Kaladp0046s0034.1.v1.1"/>
    <property type="gene ID" value="Kaladp0046s0034.v1.1"/>
</dbReference>
<dbReference type="Gramene" id="Kaladp0046s0034.3.v1.1">
    <property type="protein sequence ID" value="Kaladp0046s0034.3.v1.1"/>
    <property type="gene ID" value="Kaladp0046s0034.v1.1"/>
</dbReference>
<evidence type="ECO:0000256" key="2">
    <source>
        <dbReference type="SAM" id="MobiDB-lite"/>
    </source>
</evidence>
<dbReference type="SUPFAM" id="SSF63491">
    <property type="entry name" value="BAG domain"/>
    <property type="match status" value="1"/>
</dbReference>
<evidence type="ECO:0000313" key="5">
    <source>
        <dbReference type="Proteomes" id="UP000594263"/>
    </source>
</evidence>
<protein>
    <recommendedName>
        <fullName evidence="3">BAG domain-containing protein</fullName>
    </recommendedName>
</protein>
<feature type="compositionally biased region" description="Polar residues" evidence="2">
    <location>
        <begin position="163"/>
        <end position="173"/>
    </location>
</feature>
<feature type="region of interest" description="Disordered" evidence="2">
    <location>
        <begin position="322"/>
        <end position="384"/>
    </location>
</feature>
<feature type="compositionally biased region" description="Polar residues" evidence="2">
    <location>
        <begin position="181"/>
        <end position="190"/>
    </location>
</feature>
<dbReference type="Proteomes" id="UP000594263">
    <property type="component" value="Unplaced"/>
</dbReference>
<feature type="compositionally biased region" description="Polar residues" evidence="2">
    <location>
        <begin position="370"/>
        <end position="381"/>
    </location>
</feature>
<feature type="compositionally biased region" description="Polar residues" evidence="2">
    <location>
        <begin position="432"/>
        <end position="441"/>
    </location>
</feature>
<dbReference type="InterPro" id="IPR040400">
    <property type="entry name" value="BAG5/6/7/8"/>
</dbReference>
<dbReference type="InterPro" id="IPR003103">
    <property type="entry name" value="BAG_domain"/>
</dbReference>
<dbReference type="EnsemblPlants" id="Kaladp0046s0034.1.v1.1">
    <property type="protein sequence ID" value="Kaladp0046s0034.1.v1.1"/>
    <property type="gene ID" value="Kaladp0046s0034.v1.1"/>
</dbReference>
<dbReference type="PANTHER" id="PTHR33322">
    <property type="entry name" value="BAG DOMAIN CONTAINING PROTEIN, EXPRESSED"/>
    <property type="match status" value="1"/>
</dbReference>
<dbReference type="Gene3D" id="1.20.58.120">
    <property type="entry name" value="BAG domain"/>
    <property type="match status" value="1"/>
</dbReference>
<name>A0A7N0TVS1_KALFE</name>
<dbReference type="PANTHER" id="PTHR33322:SF16">
    <property type="entry name" value="BAG FAMILY MOLECULAR CHAPERONE REGULATOR 6"/>
    <property type="match status" value="1"/>
</dbReference>
<feature type="region of interest" description="Disordered" evidence="2">
    <location>
        <begin position="597"/>
        <end position="633"/>
    </location>
</feature>
<reference evidence="4" key="1">
    <citation type="submission" date="2021-01" db="UniProtKB">
        <authorList>
            <consortium name="EnsemblPlants"/>
        </authorList>
    </citation>
    <scope>IDENTIFICATION</scope>
</reference>
<sequence>MFPGGYYPPQTLQEGCGNYNWGGYAYPIMPSPSPSCCTTHGYAAPAPSSSPSPPPSMPYYHHHIMPPAPAPYFYHLPYYFQHPAWPPVPLPLTPTNCCCACSNHHHQQPLHQDKLITPDENYHKPIPYQQNPPPVDVVTAIPNHGSTSAPTFNSPPLVWYYNSPQPHNQQHQTDPGLPLKHNQQGPQHSSPPAHIIPYQPDKPDNSINKTLAAGFNRDGTRNYFTNFPFPVILMPYNGDQDNKYMGGQSEEKSYSGDIKALPEEYVDDETWQPLPVKSLEPENNAGIPKGKPLTENGKVRVKYIPVKQEGEMVAKLSTSADAAIKTQRSRSVSPTNRTPKLPPVCLRVDPLPRKKAGNGASSPPAHKRNLQQSPEDSNAKNNEGRIEKTAKNMKARNPSFINENLKNNPVCEDGKPGERRQSNEVEAMESVKMQSAQTGTTVGCMEKDGSKTKNKISEEEAAVRIQSAYRGYEERRWQSLQKLREIAQVREKISTIKDRIHALENDPDMHKDYGRQRLMIGETIMSLLLKLDTIQGLHSSIRDVRKSVAKELISLQEKLDSFHSRRSSKKGEIQVDDSQGDAEDINQVERILCGHLSENEHSEKHEDGDTEKVTEPDGKAEDKEEKLDKTVDSVGAGQHQAVVQVEDATPTEQNQEVCKFQPMDALKGNNALLHASDLQVEEENGPSLDKHINAMAMMEEVAIMPDSGEECVTGTDSCRKAEEALHAGDKDESKVKDTADDTKDNGKDTEVITFGKGEPCSEALDGSIDAAPKYETMENCDIDNDQPTVSAEEITPKEEAFSPLSNSSVTQVEGGGISEQMSELGQEAPNVNCDIDNDQPTVSAEEITPKEEVFSPLSSSTLTQVEGGISEHMSELGQEAPNVNNESVVEVCATTLENGPINMKEQSEPEEMLSTKSPEEEVIAISSPCASPTVPQIHY</sequence>
<dbReference type="AlphaFoldDB" id="A0A7N0TVS1"/>
<dbReference type="GO" id="GO:0006457">
    <property type="term" value="P:protein folding"/>
    <property type="evidence" value="ECO:0007669"/>
    <property type="project" value="TreeGrafter"/>
</dbReference>
<feature type="compositionally biased region" description="Basic and acidic residues" evidence="2">
    <location>
        <begin position="412"/>
        <end position="423"/>
    </location>
</feature>
<dbReference type="FunFam" id="1.20.58.120:FF:000010">
    <property type="entry name" value="BAG family molecular chaperone regulator 6"/>
    <property type="match status" value="1"/>
</dbReference>
<dbReference type="PROSITE" id="PS51035">
    <property type="entry name" value="BAG"/>
    <property type="match status" value="1"/>
</dbReference>
<feature type="region of interest" description="Disordered" evidence="2">
    <location>
        <begin position="400"/>
        <end position="453"/>
    </location>
</feature>